<keyword evidence="3" id="KW-0732">Signal</keyword>
<dbReference type="InterPro" id="IPR050432">
    <property type="entry name" value="FAD-linked_Oxidoreductases_BP"/>
</dbReference>
<dbReference type="Pfam" id="PF08031">
    <property type="entry name" value="BBE"/>
    <property type="match status" value="1"/>
</dbReference>
<organism evidence="5 6">
    <name type="scientific">Moniliophthora roreri</name>
    <name type="common">Frosty pod rot fungus</name>
    <name type="synonym">Monilia roreri</name>
    <dbReference type="NCBI Taxonomy" id="221103"/>
    <lineage>
        <taxon>Eukaryota</taxon>
        <taxon>Fungi</taxon>
        <taxon>Dikarya</taxon>
        <taxon>Basidiomycota</taxon>
        <taxon>Agaricomycotina</taxon>
        <taxon>Agaricomycetes</taxon>
        <taxon>Agaricomycetidae</taxon>
        <taxon>Agaricales</taxon>
        <taxon>Marasmiineae</taxon>
        <taxon>Marasmiaceae</taxon>
        <taxon>Moniliophthora</taxon>
    </lineage>
</organism>
<evidence type="ECO:0000256" key="1">
    <source>
        <dbReference type="ARBA" id="ARBA00005466"/>
    </source>
</evidence>
<dbReference type="eggNOG" id="ENOG502QUV4">
    <property type="taxonomic scope" value="Eukaryota"/>
</dbReference>
<dbReference type="SUPFAM" id="SSF56176">
    <property type="entry name" value="FAD-binding/transporter-associated domain-like"/>
    <property type="match status" value="1"/>
</dbReference>
<dbReference type="Pfam" id="PF01565">
    <property type="entry name" value="FAD_binding_4"/>
    <property type="match status" value="1"/>
</dbReference>
<sequence>MKFKTSIILASRVCLMLSALGLAQETSSSSCKCLYGDACWPSESEFTELASVVSQPLVHPTPPEAACYPASSPSGNCTDVQIHSSNGNWRADQAGSMQSINFQSFVFRNGTISACYLDTSLGIPCGQGSIPPIGVDARSVEDVQAAVRFASEHNLRLVIKNTGHDYLGRSAARNSFMIWTHHLKNITYNGVFVPANSTSSETFKALTLGSGVQWHEVYDAAEQNGRVVVGGLSAGGSVGAAGGWILGGGHSALSPTYGLGVDNVLQSTVVVASGELLTANAYSNADLFWALRGGGGGTFGVVISVTYRTHEPCPLAAISLQSNFSSSTVAKEVASEFLRIQPGLADGGWGGYSLISNTSLSVTMVAPNVSSADANATFTPFAKFLQSKSNESAVSTVPYNSFYIWYKTFYEQSFTGSEGSQGGLNVEIASRLFSRSTYETKHAEMAEVLLSIGGDVSLGHLAGGAVSRVDPDSVGVNPAWRDGVAHVFATVIWQDGASATELQGFKQELKGCIDVLEALEPGAGAYFNEASLYEKNFQHTFFGSHYDRLLAIKDRYDPSGLFIVAEGVGSERWDESLNCLK</sequence>
<keyword evidence="2" id="KW-0560">Oxidoreductase</keyword>
<name>A0A0W0F8N0_MONRR</name>
<evidence type="ECO:0000313" key="6">
    <source>
        <dbReference type="Proteomes" id="UP000054988"/>
    </source>
</evidence>
<dbReference type="InterPro" id="IPR016169">
    <property type="entry name" value="FAD-bd_PCMH_sub2"/>
</dbReference>
<proteinExistence type="inferred from homology"/>
<accession>A0A0W0F8N0</accession>
<dbReference type="GO" id="GO:0016491">
    <property type="term" value="F:oxidoreductase activity"/>
    <property type="evidence" value="ECO:0007669"/>
    <property type="project" value="UniProtKB-KW"/>
</dbReference>
<evidence type="ECO:0000313" key="5">
    <source>
        <dbReference type="EMBL" id="KTB32703.1"/>
    </source>
</evidence>
<dbReference type="AlphaFoldDB" id="A0A0W0F8N0"/>
<dbReference type="InterPro" id="IPR036318">
    <property type="entry name" value="FAD-bd_PCMH-like_sf"/>
</dbReference>
<protein>
    <recommendedName>
        <fullName evidence="4">FAD-binding PCMH-type domain-containing protein</fullName>
    </recommendedName>
</protein>
<dbReference type="EMBL" id="LATX01002207">
    <property type="protein sequence ID" value="KTB32703.1"/>
    <property type="molecule type" value="Genomic_DNA"/>
</dbReference>
<reference evidence="5 6" key="1">
    <citation type="submission" date="2015-12" db="EMBL/GenBank/DDBJ databases">
        <title>Draft genome sequence of Moniliophthora roreri, the causal agent of frosty pod rot of cacao.</title>
        <authorList>
            <person name="Aime M.C."/>
            <person name="Diaz-Valderrama J.R."/>
            <person name="Kijpornyongpan T."/>
            <person name="Phillips-Mora W."/>
        </authorList>
    </citation>
    <scope>NUCLEOTIDE SEQUENCE [LARGE SCALE GENOMIC DNA]</scope>
    <source>
        <strain evidence="5 6">MCA 2952</strain>
    </source>
</reference>
<dbReference type="Proteomes" id="UP000054988">
    <property type="component" value="Unassembled WGS sequence"/>
</dbReference>
<dbReference type="InterPro" id="IPR012951">
    <property type="entry name" value="BBE"/>
</dbReference>
<feature type="signal peptide" evidence="3">
    <location>
        <begin position="1"/>
        <end position="23"/>
    </location>
</feature>
<evidence type="ECO:0000256" key="2">
    <source>
        <dbReference type="ARBA" id="ARBA00023002"/>
    </source>
</evidence>
<evidence type="ECO:0000259" key="4">
    <source>
        <dbReference type="PROSITE" id="PS51387"/>
    </source>
</evidence>
<feature type="chain" id="PRO_5006901587" description="FAD-binding PCMH-type domain-containing protein" evidence="3">
    <location>
        <begin position="24"/>
        <end position="581"/>
    </location>
</feature>
<dbReference type="InterPro" id="IPR016166">
    <property type="entry name" value="FAD-bd_PCMH"/>
</dbReference>
<evidence type="ECO:0000256" key="3">
    <source>
        <dbReference type="SAM" id="SignalP"/>
    </source>
</evidence>
<dbReference type="InterPro" id="IPR006094">
    <property type="entry name" value="Oxid_FAD_bind_N"/>
</dbReference>
<comment type="caution">
    <text evidence="5">The sequence shown here is derived from an EMBL/GenBank/DDBJ whole genome shotgun (WGS) entry which is preliminary data.</text>
</comment>
<gene>
    <name evidence="5" type="ORF">WG66_14764</name>
</gene>
<dbReference type="Gene3D" id="3.30.465.10">
    <property type="match status" value="2"/>
</dbReference>
<dbReference type="GO" id="GO:0071949">
    <property type="term" value="F:FAD binding"/>
    <property type="evidence" value="ECO:0007669"/>
    <property type="project" value="InterPro"/>
</dbReference>
<dbReference type="PANTHER" id="PTHR13878">
    <property type="entry name" value="GULONOLACTONE OXIDASE"/>
    <property type="match status" value="1"/>
</dbReference>
<comment type="similarity">
    <text evidence="1">Belongs to the oxygen-dependent FAD-linked oxidoreductase family.</text>
</comment>
<feature type="domain" description="FAD-binding PCMH-type" evidence="4">
    <location>
        <begin position="127"/>
        <end position="312"/>
    </location>
</feature>
<dbReference type="PANTHER" id="PTHR13878:SF91">
    <property type="entry name" value="FAD BINDING DOMAIN PROTEIN (AFU_ORTHOLOGUE AFUA_6G12070)-RELATED"/>
    <property type="match status" value="1"/>
</dbReference>
<dbReference type="PROSITE" id="PS51387">
    <property type="entry name" value="FAD_PCMH"/>
    <property type="match status" value="1"/>
</dbReference>